<dbReference type="EMBL" id="BAABJM010000001">
    <property type="protein sequence ID" value="GAA5042885.1"/>
    <property type="molecule type" value="Genomic_DNA"/>
</dbReference>
<comment type="similarity">
    <text evidence="1">Belongs to the Rv1128c/1148c/1588c/1702c/1945/3466 family.</text>
</comment>
<dbReference type="CDD" id="cd00085">
    <property type="entry name" value="HNHc"/>
    <property type="match status" value="1"/>
</dbReference>
<dbReference type="Proteomes" id="UP001500603">
    <property type="component" value="Unassembled WGS sequence"/>
</dbReference>
<dbReference type="InterPro" id="IPR002711">
    <property type="entry name" value="HNH"/>
</dbReference>
<dbReference type="Pfam" id="PF02720">
    <property type="entry name" value="DUF222"/>
    <property type="match status" value="2"/>
</dbReference>
<sequence>MGEQSSTPQRVAAELLNAVTQLRDRDCTDLSDEQTLELLRDIETAARMLTAIGIATLVEASDRGIPERVGAKTPKKLLTQALRLSHAEAGARVAAAKLLGTWHALDGSAREPELPHTAVALTEGAISAVHAREIAAMMKRIPALTPITDVQAAEEILADFARNGTPDDISTVGEAILARLDPDGTLTDDHDRQRMRGIIVGRQRADGMSPIRGDITPTLRALLDPLLAKHARPGMNNPDDPESPRSFGTNPVRGNGTRPGINNPDNPENPRNFGTNPVRDKGTRPGINNPDNPENPRNFGTNPARDKDIDSGVGNNANPSTDRDVLAAAARRDRRSAAQRTHDALLAILHPDNASAAGTPGDWGSHRGVPVSTILTVSVADVERAAGVATTATGGTVPMREALELAQNSQPFLAVFDHAGAPLHFGLAKRFATREQRMALIAAVRGCSRPGCDAPASLCAAHHIRDYAKGGPTDITNETLACDACHAMIHDGPGGWKTVVMDQSSEYAGRTGWIAPSHIDPSGTPKVNSRHHTGELLAAAVTRIHHRHEHRQRQHRQWLEKHPTSRSTAG</sequence>
<dbReference type="Pfam" id="PF01844">
    <property type="entry name" value="HNH"/>
    <property type="match status" value="1"/>
</dbReference>
<keyword evidence="5" id="KW-1185">Reference proteome</keyword>
<evidence type="ECO:0000256" key="1">
    <source>
        <dbReference type="ARBA" id="ARBA00023450"/>
    </source>
</evidence>
<evidence type="ECO:0000313" key="5">
    <source>
        <dbReference type="Proteomes" id="UP001500603"/>
    </source>
</evidence>
<organism evidence="4 5">
    <name type="scientific">Nocardia callitridis</name>
    <dbReference type="NCBI Taxonomy" id="648753"/>
    <lineage>
        <taxon>Bacteria</taxon>
        <taxon>Bacillati</taxon>
        <taxon>Actinomycetota</taxon>
        <taxon>Actinomycetes</taxon>
        <taxon>Mycobacteriales</taxon>
        <taxon>Nocardiaceae</taxon>
        <taxon>Nocardia</taxon>
    </lineage>
</organism>
<feature type="domain" description="HNH nuclease" evidence="3">
    <location>
        <begin position="435"/>
        <end position="487"/>
    </location>
</feature>
<feature type="region of interest" description="Disordered" evidence="2">
    <location>
        <begin position="544"/>
        <end position="570"/>
    </location>
</feature>
<comment type="caution">
    <text evidence="4">The sequence shown here is derived from an EMBL/GenBank/DDBJ whole genome shotgun (WGS) entry which is preliminary data.</text>
</comment>
<evidence type="ECO:0000313" key="4">
    <source>
        <dbReference type="EMBL" id="GAA5042885.1"/>
    </source>
</evidence>
<protein>
    <recommendedName>
        <fullName evidence="3">HNH nuclease domain-containing protein</fullName>
    </recommendedName>
</protein>
<name>A0ABP9JUE5_9NOCA</name>
<proteinExistence type="inferred from homology"/>
<dbReference type="RefSeq" id="WP_345493220.1">
    <property type="nucleotide sequence ID" value="NZ_BAABJM010000001.1"/>
</dbReference>
<evidence type="ECO:0000256" key="2">
    <source>
        <dbReference type="SAM" id="MobiDB-lite"/>
    </source>
</evidence>
<feature type="region of interest" description="Disordered" evidence="2">
    <location>
        <begin position="230"/>
        <end position="323"/>
    </location>
</feature>
<feature type="compositionally biased region" description="Basic residues" evidence="2">
    <location>
        <begin position="544"/>
        <end position="556"/>
    </location>
</feature>
<evidence type="ECO:0000259" key="3">
    <source>
        <dbReference type="SMART" id="SM00507"/>
    </source>
</evidence>
<gene>
    <name evidence="4" type="ORF">GCM10023318_03720</name>
</gene>
<dbReference type="SMART" id="SM00507">
    <property type="entry name" value="HNHc"/>
    <property type="match status" value="1"/>
</dbReference>
<dbReference type="InterPro" id="IPR003870">
    <property type="entry name" value="DUF222"/>
</dbReference>
<dbReference type="InterPro" id="IPR003615">
    <property type="entry name" value="HNH_nuc"/>
</dbReference>
<reference evidence="5" key="1">
    <citation type="journal article" date="2019" name="Int. J. Syst. Evol. Microbiol.">
        <title>The Global Catalogue of Microorganisms (GCM) 10K type strain sequencing project: providing services to taxonomists for standard genome sequencing and annotation.</title>
        <authorList>
            <consortium name="The Broad Institute Genomics Platform"/>
            <consortium name="The Broad Institute Genome Sequencing Center for Infectious Disease"/>
            <person name="Wu L."/>
            <person name="Ma J."/>
        </authorList>
    </citation>
    <scope>NUCLEOTIDE SEQUENCE [LARGE SCALE GENOMIC DNA]</scope>
    <source>
        <strain evidence="5">JCM 18298</strain>
    </source>
</reference>
<accession>A0ABP9JUE5</accession>